<keyword evidence="1" id="KW-0732">Signal</keyword>
<name>A0AA46A7Q9_9RHOB</name>
<gene>
    <name evidence="3" type="ORF">JHX88_17485</name>
    <name evidence="2" type="ORF">SAMN05421772_1302</name>
</gene>
<reference evidence="2 4" key="1">
    <citation type="submission" date="2017-01" db="EMBL/GenBank/DDBJ databases">
        <authorList>
            <person name="Varghese N."/>
            <person name="Submissions S."/>
        </authorList>
    </citation>
    <scope>NUCLEOTIDE SEQUENCE [LARGE SCALE GENOMIC DNA]</scope>
    <source>
        <strain evidence="2 4">DSM 18447</strain>
    </source>
</reference>
<keyword evidence="5" id="KW-1185">Reference proteome</keyword>
<evidence type="ECO:0000313" key="5">
    <source>
        <dbReference type="Proteomes" id="UP001215549"/>
    </source>
</evidence>
<accession>A0AA46A7Q9</accession>
<feature type="signal peptide" evidence="1">
    <location>
        <begin position="1"/>
        <end position="21"/>
    </location>
</feature>
<dbReference type="AlphaFoldDB" id="A0AA46A7Q9"/>
<dbReference type="Proteomes" id="UP000186216">
    <property type="component" value="Unassembled WGS sequence"/>
</dbReference>
<evidence type="ECO:0000313" key="3">
    <source>
        <dbReference type="EMBL" id="WCR02627.1"/>
    </source>
</evidence>
<dbReference type="EMBL" id="CP067140">
    <property type="protein sequence ID" value="WCR02627.1"/>
    <property type="molecule type" value="Genomic_DNA"/>
</dbReference>
<protein>
    <recommendedName>
        <fullName evidence="6">DUF2125 domain-containing protein</fullName>
    </recommendedName>
</protein>
<feature type="chain" id="PRO_5041286307" description="DUF2125 domain-containing protein" evidence="1">
    <location>
        <begin position="22"/>
        <end position="499"/>
    </location>
</feature>
<reference evidence="3 5" key="2">
    <citation type="submission" date="2021-01" db="EMBL/GenBank/DDBJ databases">
        <title>Biogeographic distribution of Paracoccus.</title>
        <authorList>
            <person name="Hollensteiner J."/>
            <person name="Leineberger J."/>
            <person name="Brinkhoff T."/>
            <person name="Daniel R."/>
        </authorList>
    </citation>
    <scope>NUCLEOTIDE SEQUENCE [LARGE SCALE GENOMIC DNA]</scope>
    <source>
        <strain evidence="3 5">DSM 18447</strain>
    </source>
</reference>
<evidence type="ECO:0000256" key="1">
    <source>
        <dbReference type="SAM" id="SignalP"/>
    </source>
</evidence>
<organism evidence="2 4">
    <name type="scientific">Paracoccus saliphilus</name>
    <dbReference type="NCBI Taxonomy" id="405559"/>
    <lineage>
        <taxon>Bacteria</taxon>
        <taxon>Pseudomonadati</taxon>
        <taxon>Pseudomonadota</taxon>
        <taxon>Alphaproteobacteria</taxon>
        <taxon>Rhodobacterales</taxon>
        <taxon>Paracoccaceae</taxon>
        <taxon>Paracoccus</taxon>
    </lineage>
</organism>
<evidence type="ECO:0008006" key="6">
    <source>
        <dbReference type="Google" id="ProtNLM"/>
    </source>
</evidence>
<evidence type="ECO:0000313" key="4">
    <source>
        <dbReference type="Proteomes" id="UP000186216"/>
    </source>
</evidence>
<dbReference type="RefSeq" id="WP_076528922.1">
    <property type="nucleotide sequence ID" value="NZ_CP067140.1"/>
</dbReference>
<proteinExistence type="predicted"/>
<dbReference type="Proteomes" id="UP001215549">
    <property type="component" value="Chromosome"/>
</dbReference>
<sequence length="499" mass="53461">MYLRTGLTAVMAFFPVSMAWAVPATDEGAEHLAEVFQSYFGNTEGVVLVTPDGESYNLTIDAAPILSGLADKQVQFEIPSLTYQLTDNGDGTWGVTEDQELSWSFTVPGLFEQTGFAKSQSSGIWDEDLKGFVEQKGVMTDYVVDNVNYVPFEQDSDEALPLDEKPETRVFSRDHQRTGRMEFEMTGVAGQSGGVDQAMSFRAEEIEQSMEYIVDTNGAPMNFGMTAPGYDGTFDIEGARSEGILSLLAWFVAHPSQELITSSQEELRGELGAAMPLWDNLSMDATLRDLKITSPIGVFGLAEMEFMLGTSGAIADGHLQEKIRVAGLSIPENLLPAWAGPLLPQEAALDFTFSGYDLAALASLAIDGFDLTAEDPFEALNPDQVMNAALPQGNIQAQVAPGHLKGADYAINFEGDGRFGPAQMPSGSARISATGLDKVEEALTSAPPEDAGQPLMMLRMARALAQPGEDGNLVWEIEAAPGGSVSVNGQVMSGPTPQP</sequence>
<dbReference type="EMBL" id="FTOU01000030">
    <property type="protein sequence ID" value="SIT17018.1"/>
    <property type="molecule type" value="Genomic_DNA"/>
</dbReference>
<evidence type="ECO:0000313" key="2">
    <source>
        <dbReference type="EMBL" id="SIT17018.1"/>
    </source>
</evidence>